<dbReference type="OrthoDB" id="7269911at2"/>
<sequence length="359" mass="37641">MVRVLFLTAFSALLLGAVAAVGLLEIIRRPGGLPHQKDMPVDQMVAQVSKEAAAVAEMFWYDFTFYLSKRALKDLTSLRDRVWSGITGVLDESSLLPVDEQIVVVGAVPMNQGDTSSAVAVPRSSVSGPGEGLLTGVLAPASQYAVSEWTIGPGEAGYLERVLINGQPADPGGIVAPDATLFLSGWAGDPAIGIRYSHVLLTVCGKVVATTGVGESTPSVARFVHANLGSAGWVARLPAAALPRCPDAALGALALRGGAVVHRLQGDFPMIIQPGGNPSAAGPFAPVLRPGSIKAPRLESIRIRDRVGLRSCPDTTCPVLENIAKGPHRATLLEHVNGWRLILSAQGNGWIPKDEIEIP</sequence>
<dbReference type="KEGG" id="hjo:AY555_05190"/>
<dbReference type="AlphaFoldDB" id="A0A143DD68"/>
<name>A0A143DD68_9PROT</name>
<dbReference type="Proteomes" id="UP000076066">
    <property type="component" value="Chromosome"/>
</dbReference>
<evidence type="ECO:0000313" key="1">
    <source>
        <dbReference type="EMBL" id="AMW34672.1"/>
    </source>
</evidence>
<dbReference type="GeneID" id="53316546"/>
<protein>
    <submittedName>
        <fullName evidence="1">Uncharacterized protein</fullName>
    </submittedName>
</protein>
<organism evidence="1 2">
    <name type="scientific">Haematospirillum jordaniae</name>
    <dbReference type="NCBI Taxonomy" id="1549855"/>
    <lineage>
        <taxon>Bacteria</taxon>
        <taxon>Pseudomonadati</taxon>
        <taxon>Pseudomonadota</taxon>
        <taxon>Alphaproteobacteria</taxon>
        <taxon>Rhodospirillales</taxon>
        <taxon>Novispirillaceae</taxon>
        <taxon>Haematospirillum</taxon>
    </lineage>
</organism>
<reference evidence="1 2" key="1">
    <citation type="submission" date="2016-02" db="EMBL/GenBank/DDBJ databases">
        <title>Complete Genome of H5569, the type strain of the newly described species Haematospirillium jordaniae.</title>
        <authorList>
            <person name="Nicholson A.C."/>
            <person name="Humrighouse B.W."/>
            <person name="Loparov V."/>
            <person name="McQuiston J.R."/>
        </authorList>
    </citation>
    <scope>NUCLEOTIDE SEQUENCE [LARGE SCALE GENOMIC DNA]</scope>
    <source>
        <strain evidence="1 2">H5569</strain>
    </source>
</reference>
<proteinExistence type="predicted"/>
<dbReference type="EMBL" id="CP014525">
    <property type="protein sequence ID" value="AMW34672.1"/>
    <property type="molecule type" value="Genomic_DNA"/>
</dbReference>
<evidence type="ECO:0000313" key="2">
    <source>
        <dbReference type="Proteomes" id="UP000076066"/>
    </source>
</evidence>
<keyword evidence="2" id="KW-1185">Reference proteome</keyword>
<gene>
    <name evidence="1" type="ORF">AY555_05190</name>
</gene>
<accession>A0A143DD68</accession>
<dbReference type="RefSeq" id="WP_066134308.1">
    <property type="nucleotide sequence ID" value="NZ_CP014525.1"/>
</dbReference>